<reference evidence="1 2" key="1">
    <citation type="submission" date="2016-06" db="EMBL/GenBank/DDBJ databases">
        <title>Comparative genomics of the ectomycorrhizal sister species Rhizopogon vinicolor and Rhizopogon vesiculosus (Basidiomycota: Boletales) reveals a divergence of the mating type B locus.</title>
        <authorList>
            <consortium name="DOE Joint Genome Institute"/>
            <person name="Mujic A.B."/>
            <person name="Kuo A."/>
            <person name="Tritt A."/>
            <person name="Lipzen A."/>
            <person name="Chen C."/>
            <person name="Johnson J."/>
            <person name="Sharma A."/>
            <person name="Barry K."/>
            <person name="Grigoriev I.V."/>
            <person name="Spatafora J.W."/>
        </authorList>
    </citation>
    <scope>NUCLEOTIDE SEQUENCE [LARGE SCALE GENOMIC DNA]</scope>
    <source>
        <strain evidence="1 2">AM-OR11-026</strain>
    </source>
</reference>
<dbReference type="EMBL" id="KV448358">
    <property type="protein sequence ID" value="OAX37345.1"/>
    <property type="molecule type" value="Genomic_DNA"/>
</dbReference>
<evidence type="ECO:0000313" key="1">
    <source>
        <dbReference type="EMBL" id="OAX37345.1"/>
    </source>
</evidence>
<dbReference type="AlphaFoldDB" id="A0A1B7MXL5"/>
<protein>
    <submittedName>
        <fullName evidence="1">Uncharacterized protein</fullName>
    </submittedName>
</protein>
<sequence>MLDFRVSSFGSIGRKQGIDIIKDTILTFSACLAGCHVHESTSKVDTLRSYAFLARFVGGLLQVVDDLCNVLPTHRRDL</sequence>
<evidence type="ECO:0000313" key="2">
    <source>
        <dbReference type="Proteomes" id="UP000092154"/>
    </source>
</evidence>
<name>A0A1B7MXL5_9AGAM</name>
<dbReference type="Proteomes" id="UP000092154">
    <property type="component" value="Unassembled WGS sequence"/>
</dbReference>
<dbReference type="InParanoid" id="A0A1B7MXL5"/>
<accession>A0A1B7MXL5</accession>
<gene>
    <name evidence="1" type="ORF">K503DRAFT_240155</name>
</gene>
<keyword evidence="2" id="KW-1185">Reference proteome</keyword>
<organism evidence="1 2">
    <name type="scientific">Rhizopogon vinicolor AM-OR11-026</name>
    <dbReference type="NCBI Taxonomy" id="1314800"/>
    <lineage>
        <taxon>Eukaryota</taxon>
        <taxon>Fungi</taxon>
        <taxon>Dikarya</taxon>
        <taxon>Basidiomycota</taxon>
        <taxon>Agaricomycotina</taxon>
        <taxon>Agaricomycetes</taxon>
        <taxon>Agaricomycetidae</taxon>
        <taxon>Boletales</taxon>
        <taxon>Suillineae</taxon>
        <taxon>Rhizopogonaceae</taxon>
        <taxon>Rhizopogon</taxon>
    </lineage>
</organism>
<proteinExistence type="predicted"/>